<dbReference type="PANTHER" id="PTHR30482:SF18">
    <property type="entry name" value="BRANCHED AMINO ACID TRANSPORT SYSTEM PERMEASE"/>
    <property type="match status" value="1"/>
</dbReference>
<feature type="transmembrane region" description="Helical" evidence="6">
    <location>
        <begin position="279"/>
        <end position="301"/>
    </location>
</feature>
<keyword evidence="5 6" id="KW-0472">Membrane</keyword>
<dbReference type="EMBL" id="MAGO01000008">
    <property type="protein sequence ID" value="OCC14940.1"/>
    <property type="molecule type" value="Genomic_DNA"/>
</dbReference>
<dbReference type="CDD" id="cd06581">
    <property type="entry name" value="TM_PBP1_LivM_like"/>
    <property type="match status" value="1"/>
</dbReference>
<dbReference type="InterPro" id="IPR001851">
    <property type="entry name" value="ABC_transp_permease"/>
</dbReference>
<organism evidence="7 8">
    <name type="scientific">Dissulfuribacter thermophilus</name>
    <dbReference type="NCBI Taxonomy" id="1156395"/>
    <lineage>
        <taxon>Bacteria</taxon>
        <taxon>Pseudomonadati</taxon>
        <taxon>Thermodesulfobacteriota</taxon>
        <taxon>Dissulfuribacteria</taxon>
        <taxon>Dissulfuribacterales</taxon>
        <taxon>Dissulfuribacteraceae</taxon>
        <taxon>Dissulfuribacter</taxon>
    </lineage>
</organism>
<proteinExistence type="predicted"/>
<comment type="subcellular location">
    <subcellularLocation>
        <location evidence="1">Cell membrane</location>
        <topology evidence="1">Multi-pass membrane protein</topology>
    </subcellularLocation>
</comment>
<evidence type="ECO:0000313" key="7">
    <source>
        <dbReference type="EMBL" id="OCC14940.1"/>
    </source>
</evidence>
<protein>
    <submittedName>
        <fullName evidence="7">Branched-chain amino acid transport system permease protein LivM</fullName>
    </submittedName>
</protein>
<dbReference type="RefSeq" id="WP_067619049.1">
    <property type="nucleotide sequence ID" value="NZ_MAGO01000008.1"/>
</dbReference>
<evidence type="ECO:0000256" key="3">
    <source>
        <dbReference type="ARBA" id="ARBA00022692"/>
    </source>
</evidence>
<feature type="transmembrane region" description="Helical" evidence="6">
    <location>
        <begin position="108"/>
        <end position="125"/>
    </location>
</feature>
<keyword evidence="2" id="KW-1003">Cell membrane</keyword>
<keyword evidence="4 6" id="KW-1133">Transmembrane helix</keyword>
<dbReference type="GO" id="GO:0005886">
    <property type="term" value="C:plasma membrane"/>
    <property type="evidence" value="ECO:0007669"/>
    <property type="project" value="UniProtKB-SubCell"/>
</dbReference>
<evidence type="ECO:0000256" key="5">
    <source>
        <dbReference type="ARBA" id="ARBA00023136"/>
    </source>
</evidence>
<keyword evidence="3 6" id="KW-0812">Transmembrane</keyword>
<evidence type="ECO:0000256" key="2">
    <source>
        <dbReference type="ARBA" id="ARBA00022475"/>
    </source>
</evidence>
<name>A0A1B9F4S9_9BACT</name>
<evidence type="ECO:0000256" key="4">
    <source>
        <dbReference type="ARBA" id="ARBA00022989"/>
    </source>
</evidence>
<keyword evidence="8" id="KW-1185">Reference proteome</keyword>
<feature type="transmembrane region" description="Helical" evidence="6">
    <location>
        <begin position="205"/>
        <end position="223"/>
    </location>
</feature>
<evidence type="ECO:0000313" key="8">
    <source>
        <dbReference type="Proteomes" id="UP000093080"/>
    </source>
</evidence>
<dbReference type="InterPro" id="IPR043428">
    <property type="entry name" value="LivM-like"/>
</dbReference>
<comment type="caution">
    <text evidence="7">The sequence shown here is derived from an EMBL/GenBank/DDBJ whole genome shotgun (WGS) entry which is preliminary data.</text>
</comment>
<evidence type="ECO:0000256" key="6">
    <source>
        <dbReference type="SAM" id="Phobius"/>
    </source>
</evidence>
<dbReference type="PATRIC" id="fig|1156395.6.peg.1751"/>
<dbReference type="OrthoDB" id="9780757at2"/>
<dbReference type="STRING" id="1156395.DBT_1735"/>
<dbReference type="AlphaFoldDB" id="A0A1B9F4S9"/>
<feature type="transmembrane region" description="Helical" evidence="6">
    <location>
        <begin position="53"/>
        <end position="71"/>
    </location>
</feature>
<dbReference type="Proteomes" id="UP000093080">
    <property type="component" value="Unassembled WGS sequence"/>
</dbReference>
<gene>
    <name evidence="7" type="ORF">DBT_1735</name>
</gene>
<dbReference type="PANTHER" id="PTHR30482">
    <property type="entry name" value="HIGH-AFFINITY BRANCHED-CHAIN AMINO ACID TRANSPORT SYSTEM PERMEASE"/>
    <property type="match status" value="1"/>
</dbReference>
<feature type="transmembrane region" description="Helical" evidence="6">
    <location>
        <begin position="243"/>
        <end position="267"/>
    </location>
</feature>
<evidence type="ECO:0000256" key="1">
    <source>
        <dbReference type="ARBA" id="ARBA00004651"/>
    </source>
</evidence>
<dbReference type="Pfam" id="PF02653">
    <property type="entry name" value="BPD_transp_2"/>
    <property type="match status" value="1"/>
</dbReference>
<sequence length="320" mass="34302">MRLLGLYVFLVISIGLGLLFPENYYVSVVGTTAFFNIILAVSLNLFMGYAGQISLGHAAFFGIGAYTSAVLTTSYGLHPLIALCIGAIITGILSFLLSKPILKLKGHYLAMATLGLGIIIHIILVQEEWLTGGPDGLSGIPVLQILGYDFDSDIEWYFLLAIIASATIWISLNLGESRMGRALRAIHGSEIASQTLGIDTSSAKAQVFILSAVITSIAGSLFVHQQAFISPDSCSFAFSVELVTMVVLGGLGSTFGAVFGALILTILPEILVHFEELEVLIYGAILMVIMIFLPKGVFVSFSELLEHLIKGRSHARRTTA</sequence>
<reference evidence="7 8" key="1">
    <citation type="submission" date="2016-06" db="EMBL/GenBank/DDBJ databases">
        <title>Respiratory ammonification of nitrate coupled to the oxidation of elemental sulfur in deep-sea autotrophic thermophilic bacteria.</title>
        <authorList>
            <person name="Slobodkina G.B."/>
            <person name="Mardanov A.V."/>
            <person name="Ravin N.V."/>
            <person name="Frolova A.A."/>
            <person name="Viryasiv M.B."/>
            <person name="Chernyh N.A."/>
            <person name="Bonch-Osmolovskaya E.A."/>
            <person name="Slobodkin A.I."/>
        </authorList>
    </citation>
    <scope>NUCLEOTIDE SEQUENCE [LARGE SCALE GENOMIC DNA]</scope>
    <source>
        <strain evidence="7 8">S69</strain>
    </source>
</reference>
<feature type="transmembrane region" description="Helical" evidence="6">
    <location>
        <begin position="77"/>
        <end position="96"/>
    </location>
</feature>
<accession>A0A1B9F4S9</accession>
<feature type="transmembrane region" description="Helical" evidence="6">
    <location>
        <begin position="25"/>
        <end position="46"/>
    </location>
</feature>
<feature type="transmembrane region" description="Helical" evidence="6">
    <location>
        <begin position="156"/>
        <end position="174"/>
    </location>
</feature>
<dbReference type="GO" id="GO:0015658">
    <property type="term" value="F:branched-chain amino acid transmembrane transporter activity"/>
    <property type="evidence" value="ECO:0007669"/>
    <property type="project" value="InterPro"/>
</dbReference>